<feature type="transmembrane region" description="Helical" evidence="1">
    <location>
        <begin position="130"/>
        <end position="153"/>
    </location>
</feature>
<evidence type="ECO:0000256" key="1">
    <source>
        <dbReference type="SAM" id="Phobius"/>
    </source>
</evidence>
<protein>
    <recommendedName>
        <fullName evidence="2">Acyltransferase 3 domain-containing protein</fullName>
    </recommendedName>
</protein>
<feature type="transmembrane region" description="Helical" evidence="1">
    <location>
        <begin position="66"/>
        <end position="85"/>
    </location>
</feature>
<sequence length="224" mass="25579">MVKWKQNIEFTLITAGSLAVDTFFLISGLLLSYGYLKFKSTFRKNNVHFFGAFYFLRFFKCVEQSWYLAVDSQLYLISPIILLNLENRPLKTCMACIAACLISGFYAFIITIKNNYTAFFIEGSRGYYQFIYTAAFARMPPWLIGVVLGYLIFTNQRIRIPKAANLFLWFSCVSLMTYIILIHLVLTRNEYDPLVAAVFNSCVRPAWALGVGMIIFSCVTGHGG</sequence>
<keyword evidence="1" id="KW-0472">Membrane</keyword>
<keyword evidence="1" id="KW-1133">Transmembrane helix</keyword>
<name>A0ABQ9K710_9CUCU</name>
<organism evidence="3 4">
    <name type="scientific">Molorchus minor</name>
    <dbReference type="NCBI Taxonomy" id="1323400"/>
    <lineage>
        <taxon>Eukaryota</taxon>
        <taxon>Metazoa</taxon>
        <taxon>Ecdysozoa</taxon>
        <taxon>Arthropoda</taxon>
        <taxon>Hexapoda</taxon>
        <taxon>Insecta</taxon>
        <taxon>Pterygota</taxon>
        <taxon>Neoptera</taxon>
        <taxon>Endopterygota</taxon>
        <taxon>Coleoptera</taxon>
        <taxon>Polyphaga</taxon>
        <taxon>Cucujiformia</taxon>
        <taxon>Chrysomeloidea</taxon>
        <taxon>Cerambycidae</taxon>
        <taxon>Lamiinae</taxon>
        <taxon>Monochamini</taxon>
        <taxon>Molorchus</taxon>
    </lineage>
</organism>
<dbReference type="InterPro" id="IPR002656">
    <property type="entry name" value="Acyl_transf_3_dom"/>
</dbReference>
<dbReference type="Pfam" id="PF01757">
    <property type="entry name" value="Acyl_transf_3"/>
    <property type="match status" value="1"/>
</dbReference>
<dbReference type="PANTHER" id="PTHR11161">
    <property type="entry name" value="O-ACYLTRANSFERASE"/>
    <property type="match status" value="1"/>
</dbReference>
<dbReference type="PANTHER" id="PTHR11161:SF72">
    <property type="entry name" value="FI21449P1"/>
    <property type="match status" value="1"/>
</dbReference>
<feature type="transmembrane region" description="Helical" evidence="1">
    <location>
        <begin position="12"/>
        <end position="36"/>
    </location>
</feature>
<feature type="domain" description="Acyltransferase 3" evidence="2">
    <location>
        <begin position="54"/>
        <end position="220"/>
    </location>
</feature>
<keyword evidence="4" id="KW-1185">Reference proteome</keyword>
<evidence type="ECO:0000259" key="2">
    <source>
        <dbReference type="Pfam" id="PF01757"/>
    </source>
</evidence>
<evidence type="ECO:0000313" key="4">
    <source>
        <dbReference type="Proteomes" id="UP001162164"/>
    </source>
</evidence>
<reference evidence="3" key="1">
    <citation type="journal article" date="2023" name="Insect Mol. Biol.">
        <title>Genome sequencing provides insights into the evolution of gene families encoding plant cell wall-degrading enzymes in longhorned beetles.</title>
        <authorList>
            <person name="Shin N.R."/>
            <person name="Okamura Y."/>
            <person name="Kirsch R."/>
            <person name="Pauchet Y."/>
        </authorList>
    </citation>
    <scope>NUCLEOTIDE SEQUENCE</scope>
    <source>
        <strain evidence="3">MMC_N1</strain>
    </source>
</reference>
<feature type="transmembrane region" description="Helical" evidence="1">
    <location>
        <begin position="206"/>
        <end position="223"/>
    </location>
</feature>
<gene>
    <name evidence="3" type="ORF">NQ317_007561</name>
</gene>
<accession>A0ABQ9K710</accession>
<evidence type="ECO:0000313" key="3">
    <source>
        <dbReference type="EMBL" id="KAJ8985403.1"/>
    </source>
</evidence>
<feature type="transmembrane region" description="Helical" evidence="1">
    <location>
        <begin position="92"/>
        <end position="110"/>
    </location>
</feature>
<dbReference type="EMBL" id="JAPWTJ010000015">
    <property type="protein sequence ID" value="KAJ8985403.1"/>
    <property type="molecule type" value="Genomic_DNA"/>
</dbReference>
<feature type="transmembrane region" description="Helical" evidence="1">
    <location>
        <begin position="165"/>
        <end position="186"/>
    </location>
</feature>
<keyword evidence="1" id="KW-0812">Transmembrane</keyword>
<proteinExistence type="predicted"/>
<comment type="caution">
    <text evidence="3">The sequence shown here is derived from an EMBL/GenBank/DDBJ whole genome shotgun (WGS) entry which is preliminary data.</text>
</comment>
<dbReference type="Proteomes" id="UP001162164">
    <property type="component" value="Unassembled WGS sequence"/>
</dbReference>
<dbReference type="InterPro" id="IPR052728">
    <property type="entry name" value="O2_lipid_transport_reg"/>
</dbReference>